<dbReference type="OrthoDB" id="2622010at2"/>
<evidence type="ECO:0000313" key="3">
    <source>
        <dbReference type="Proteomes" id="UP000281498"/>
    </source>
</evidence>
<gene>
    <name evidence="2" type="ORF">CR203_08505</name>
</gene>
<dbReference type="RefSeq" id="WP_110935442.1">
    <property type="nucleotide sequence ID" value="NZ_KZ614146.1"/>
</dbReference>
<dbReference type="AlphaFoldDB" id="A0A3A9K2M0"/>
<name>A0A3A9K2M0_9BACI</name>
<proteinExistence type="predicted"/>
<protein>
    <submittedName>
        <fullName evidence="2">Uncharacterized protein</fullName>
    </submittedName>
</protein>
<dbReference type="InterPro" id="IPR048147">
    <property type="entry name" value="CBO0543-like"/>
</dbReference>
<dbReference type="Proteomes" id="UP000281498">
    <property type="component" value="Unassembled WGS sequence"/>
</dbReference>
<feature type="transmembrane region" description="Helical" evidence="1">
    <location>
        <begin position="69"/>
        <end position="88"/>
    </location>
</feature>
<keyword evidence="1" id="KW-0812">Transmembrane</keyword>
<keyword evidence="3" id="KW-1185">Reference proteome</keyword>
<sequence length="165" mass="19589">MFNHKFEKNLLSAIFIINLILLIPIITRKKPIKVWILLYIYNAATNVLKDKFVVNRKIVKYPVRIFPNVFKIHVLFDLFVYPTITVLFNQMTMKDKPLGILVKLFSFIIPMIVVEYWAVRKTNLITWSKGWKLSHTFLGLTLATLHSRVLLGFLKRKLWRNEEWG</sequence>
<feature type="transmembrane region" description="Helical" evidence="1">
    <location>
        <begin position="9"/>
        <end position="26"/>
    </location>
</feature>
<feature type="transmembrane region" description="Helical" evidence="1">
    <location>
        <begin position="100"/>
        <end position="119"/>
    </location>
</feature>
<evidence type="ECO:0000313" key="2">
    <source>
        <dbReference type="EMBL" id="RKL67394.1"/>
    </source>
</evidence>
<comment type="caution">
    <text evidence="2">The sequence shown here is derived from an EMBL/GenBank/DDBJ whole genome shotgun (WGS) entry which is preliminary data.</text>
</comment>
<organism evidence="2 3">
    <name type="scientific">Salipaludibacillus neizhouensis</name>
    <dbReference type="NCBI Taxonomy" id="885475"/>
    <lineage>
        <taxon>Bacteria</taxon>
        <taxon>Bacillati</taxon>
        <taxon>Bacillota</taxon>
        <taxon>Bacilli</taxon>
        <taxon>Bacillales</taxon>
        <taxon>Bacillaceae</taxon>
    </lineage>
</organism>
<dbReference type="NCBIfam" id="NF041644">
    <property type="entry name" value="CBO0543_fam"/>
    <property type="match status" value="1"/>
</dbReference>
<dbReference type="EMBL" id="PDOE01000003">
    <property type="protein sequence ID" value="RKL67394.1"/>
    <property type="molecule type" value="Genomic_DNA"/>
</dbReference>
<evidence type="ECO:0000256" key="1">
    <source>
        <dbReference type="SAM" id="Phobius"/>
    </source>
</evidence>
<keyword evidence="1" id="KW-0472">Membrane</keyword>
<keyword evidence="1" id="KW-1133">Transmembrane helix</keyword>
<reference evidence="2 3" key="1">
    <citation type="submission" date="2017-10" db="EMBL/GenBank/DDBJ databases">
        <title>Bacillus sp. nov., a halophilic bacterium isolated from a Keqin Lake.</title>
        <authorList>
            <person name="Wang H."/>
        </authorList>
    </citation>
    <scope>NUCLEOTIDE SEQUENCE [LARGE SCALE GENOMIC DNA]</scope>
    <source>
        <strain evidence="2 3">KCTC 13187</strain>
    </source>
</reference>
<accession>A0A3A9K2M0</accession>